<protein>
    <submittedName>
        <fullName evidence="2">Uncharacterized protein</fullName>
    </submittedName>
</protein>
<accession>A0A1B6CCD5</accession>
<evidence type="ECO:0000313" key="2">
    <source>
        <dbReference type="EMBL" id="JAS11108.1"/>
    </source>
</evidence>
<evidence type="ECO:0000256" key="1">
    <source>
        <dbReference type="SAM" id="SignalP"/>
    </source>
</evidence>
<proteinExistence type="predicted"/>
<gene>
    <name evidence="2" type="ORF">g.2422</name>
</gene>
<feature type="chain" id="PRO_5008580293" evidence="1">
    <location>
        <begin position="18"/>
        <end position="279"/>
    </location>
</feature>
<sequence>MLGSTISVLLLLVVCSGLNYYDDEDEYFVDHLLDTMPIFYKKVDMLERLHKEAENDPKKVGLIFDSYQHNCLYGDDVDPPEGLRRPFIVVEGNDRDSRKQITTKLSRFFGARVMGNPPQCLGPMVPILAKDFILKRVFFSFCLYVIAYNVKHLLNIGYPVVLNGYWHDQASFSIEKRFLKLPPKNHALYQFPDDLFRPDIIFYINKLFPDSNPQVRFVPLWKQRTTEVYKLFTNPEIHIINIDDNPEPVKDIKAIILEKLRGRFNLTYNPPRYLDPKYF</sequence>
<name>A0A1B6CCD5_9HEMI</name>
<keyword evidence="1" id="KW-0732">Signal</keyword>
<dbReference type="AlphaFoldDB" id="A0A1B6CCD5"/>
<dbReference type="EMBL" id="GEDC01026190">
    <property type="protein sequence ID" value="JAS11108.1"/>
    <property type="molecule type" value="Transcribed_RNA"/>
</dbReference>
<organism evidence="2">
    <name type="scientific">Clastoptera arizonana</name>
    <name type="common">Arizona spittle bug</name>
    <dbReference type="NCBI Taxonomy" id="38151"/>
    <lineage>
        <taxon>Eukaryota</taxon>
        <taxon>Metazoa</taxon>
        <taxon>Ecdysozoa</taxon>
        <taxon>Arthropoda</taxon>
        <taxon>Hexapoda</taxon>
        <taxon>Insecta</taxon>
        <taxon>Pterygota</taxon>
        <taxon>Neoptera</taxon>
        <taxon>Paraneoptera</taxon>
        <taxon>Hemiptera</taxon>
        <taxon>Auchenorrhyncha</taxon>
        <taxon>Cercopoidea</taxon>
        <taxon>Clastopteridae</taxon>
        <taxon>Clastoptera</taxon>
    </lineage>
</organism>
<reference evidence="2" key="1">
    <citation type="submission" date="2015-12" db="EMBL/GenBank/DDBJ databases">
        <title>De novo transcriptome assembly of four potential Pierce s Disease insect vectors from Arizona vineyards.</title>
        <authorList>
            <person name="Tassone E.E."/>
        </authorList>
    </citation>
    <scope>NUCLEOTIDE SEQUENCE</scope>
</reference>
<feature type="signal peptide" evidence="1">
    <location>
        <begin position="1"/>
        <end position="17"/>
    </location>
</feature>